<keyword evidence="3" id="KW-0808">Transferase</keyword>
<dbReference type="PANTHER" id="PTHR46429">
    <property type="entry name" value="23S RRNA (GUANOSINE-2'-O-)-METHYLTRANSFERASE RLMB"/>
    <property type="match status" value="1"/>
</dbReference>
<proteinExistence type="inferred from homology"/>
<gene>
    <name evidence="5" type="primary">rlmB</name>
    <name evidence="5" type="ORF">QUV96_04290</name>
</gene>
<dbReference type="SUPFAM" id="SSF55315">
    <property type="entry name" value="L30e-like"/>
    <property type="match status" value="1"/>
</dbReference>
<name>A0ABT7UB38_9FIRM</name>
<dbReference type="SUPFAM" id="SSF75217">
    <property type="entry name" value="alpha/beta knot"/>
    <property type="match status" value="1"/>
</dbReference>
<accession>A0ABT7UB38</accession>
<evidence type="ECO:0000259" key="4">
    <source>
        <dbReference type="SMART" id="SM00967"/>
    </source>
</evidence>
<comment type="similarity">
    <text evidence="1">Belongs to the class IV-like SAM-binding methyltransferase superfamily. RNA methyltransferase TrmH family.</text>
</comment>
<dbReference type="CDD" id="cd18103">
    <property type="entry name" value="SpoU-like_RlmB"/>
    <property type="match status" value="1"/>
</dbReference>
<protein>
    <submittedName>
        <fullName evidence="5">23S rRNA (Guanosine(2251)-2'-O)-methyltransferase RlmB</fullName>
    </submittedName>
</protein>
<dbReference type="Proteomes" id="UP001529340">
    <property type="component" value="Unassembled WGS sequence"/>
</dbReference>
<feature type="domain" description="RNA 2-O ribose methyltransferase substrate binding" evidence="4">
    <location>
        <begin position="4"/>
        <end position="76"/>
    </location>
</feature>
<reference evidence="5 6" key="3">
    <citation type="submission" date="2023-06" db="EMBL/GenBank/DDBJ databases">
        <authorList>
            <person name="Zeman M."/>
            <person name="Kubasova T."/>
            <person name="Jahodarova E."/>
            <person name="Nykrynova M."/>
            <person name="Rychlik I."/>
        </authorList>
    </citation>
    <scope>NUCLEOTIDE SEQUENCE [LARGE SCALE GENOMIC DNA]</scope>
    <source>
        <strain evidence="5 6">ET39</strain>
    </source>
</reference>
<evidence type="ECO:0000256" key="3">
    <source>
        <dbReference type="ARBA" id="ARBA00022679"/>
    </source>
</evidence>
<dbReference type="Pfam" id="PF08032">
    <property type="entry name" value="SpoU_sub_bind"/>
    <property type="match status" value="1"/>
</dbReference>
<dbReference type="PANTHER" id="PTHR46429:SF1">
    <property type="entry name" value="23S RRNA (GUANOSINE-2'-O-)-METHYLTRANSFERASE RLMB"/>
    <property type="match status" value="1"/>
</dbReference>
<evidence type="ECO:0000313" key="5">
    <source>
        <dbReference type="EMBL" id="MDM8156854.1"/>
    </source>
</evidence>
<comment type="caution">
    <text evidence="5">The sequence shown here is derived from an EMBL/GenBank/DDBJ whole genome shotgun (WGS) entry which is preliminary data.</text>
</comment>
<dbReference type="InterPro" id="IPR013123">
    <property type="entry name" value="SpoU_subst-bd"/>
</dbReference>
<keyword evidence="2" id="KW-0489">Methyltransferase</keyword>
<dbReference type="InterPro" id="IPR004441">
    <property type="entry name" value="rRNA_MeTrfase_TrmH"/>
</dbReference>
<dbReference type="InterPro" id="IPR029026">
    <property type="entry name" value="tRNA_m1G_MTases_N"/>
</dbReference>
<dbReference type="EMBL" id="JAUDCG010000013">
    <property type="protein sequence ID" value="MDM8156854.1"/>
    <property type="molecule type" value="Genomic_DNA"/>
</dbReference>
<dbReference type="NCBIfam" id="TIGR00186">
    <property type="entry name" value="rRNA_methyl_3"/>
    <property type="match status" value="1"/>
</dbReference>
<dbReference type="InterPro" id="IPR029028">
    <property type="entry name" value="Alpha/beta_knot_MTases"/>
</dbReference>
<keyword evidence="6" id="KW-1185">Reference proteome</keyword>
<dbReference type="Pfam" id="PF00588">
    <property type="entry name" value="SpoU_methylase"/>
    <property type="match status" value="1"/>
</dbReference>
<dbReference type="Gene3D" id="3.30.1330.30">
    <property type="match status" value="1"/>
</dbReference>
<organism evidence="5 6">
    <name type="scientific">Amedibacillus dolichus</name>
    <dbReference type="NCBI Taxonomy" id="31971"/>
    <lineage>
        <taxon>Bacteria</taxon>
        <taxon>Bacillati</taxon>
        <taxon>Bacillota</taxon>
        <taxon>Erysipelotrichia</taxon>
        <taxon>Erysipelotrichales</taxon>
        <taxon>Erysipelotrichaceae</taxon>
        <taxon>Amedibacillus</taxon>
    </lineage>
</organism>
<dbReference type="SMART" id="SM00967">
    <property type="entry name" value="SpoU_sub_bind"/>
    <property type="match status" value="1"/>
</dbReference>
<sequence length="241" mass="26790">MTQIVYGKNVVTQLLKGEETIHELLLMKGWKDQQIVRMANQRQIPIRWLTRAQLDAKVKDPHHQGIAARIDAVRTYSIEELLAAVPKDRHGLFVMLDELEDPHNLGAILRSCDAVGVDGVIIGKHRSVSLTPTVAKVSTGAIHTVKVSVVTNLAQTLQQLKEQGYWVVGADRENAQDYRTASYDVPLVLVIGSEGFGLRPLVKKQCDYFVSLPMVGKVNSLNASVACAILLYKIYEQRNPL</sequence>
<dbReference type="Gene3D" id="3.40.1280.10">
    <property type="match status" value="1"/>
</dbReference>
<dbReference type="RefSeq" id="WP_289607321.1">
    <property type="nucleotide sequence ID" value="NZ_JAUDCG010000013.1"/>
</dbReference>
<reference evidence="5 6" key="1">
    <citation type="submission" date="2023-06" db="EMBL/GenBank/DDBJ databases">
        <title>Identification and characterization of horizontal gene transfer across gut microbiota members of farm animals based on homology search.</title>
        <authorList>
            <person name="Schwarzerova J."/>
            <person name="Nykrynova M."/>
            <person name="Jureckova K."/>
            <person name="Cejkova D."/>
            <person name="Rychlik I."/>
        </authorList>
    </citation>
    <scope>NUCLEOTIDE SEQUENCE [LARGE SCALE GENOMIC DNA]</scope>
    <source>
        <strain evidence="5 6">ET39</strain>
    </source>
</reference>
<evidence type="ECO:0000313" key="6">
    <source>
        <dbReference type="Proteomes" id="UP001529340"/>
    </source>
</evidence>
<evidence type="ECO:0000256" key="2">
    <source>
        <dbReference type="ARBA" id="ARBA00022603"/>
    </source>
</evidence>
<dbReference type="InterPro" id="IPR029064">
    <property type="entry name" value="Ribosomal_eL30-like_sf"/>
</dbReference>
<dbReference type="InterPro" id="IPR001537">
    <property type="entry name" value="SpoU_MeTrfase"/>
</dbReference>
<reference evidence="6" key="2">
    <citation type="submission" date="2023-06" db="EMBL/GenBank/DDBJ databases">
        <title>Identification and characterization of horizontal gene transfer across gut microbiota members of farm animals based on homology search.</title>
        <authorList>
            <person name="Zeman M."/>
            <person name="Kubasova T."/>
            <person name="Jahodarova E."/>
            <person name="Nykrynova M."/>
            <person name="Rychlik I."/>
        </authorList>
    </citation>
    <scope>NUCLEOTIDE SEQUENCE [LARGE SCALE GENOMIC DNA]</scope>
    <source>
        <strain evidence="6">ET39</strain>
    </source>
</reference>
<evidence type="ECO:0000256" key="1">
    <source>
        <dbReference type="ARBA" id="ARBA00007228"/>
    </source>
</evidence>